<accession>A0A660SJ66</accession>
<dbReference type="InterPro" id="IPR011635">
    <property type="entry name" value="CARDB"/>
</dbReference>
<dbReference type="PROSITE" id="PS50853">
    <property type="entry name" value="FN3"/>
    <property type="match status" value="1"/>
</dbReference>
<dbReference type="Pfam" id="PF07705">
    <property type="entry name" value="CARDB"/>
    <property type="match status" value="5"/>
</dbReference>
<evidence type="ECO:0000256" key="1">
    <source>
        <dbReference type="ARBA" id="ARBA00022729"/>
    </source>
</evidence>
<sequence>MLKKLSKFWRYGNRIFMLSLILTNFFSTLLASSISDGLAFLAESQLSDGCWMDSIVSKFHATSFSIITLMSYDQKDSTYLKGLNWIKEQEVQCLDYLSFQTIVLDDAGIPVEDKLTTLSEAQNPDGGFGLSKNYQSSILDAALVLKALLRSPMTQIIADGVAYIKQNQNPDGGWGIRSGDSSNIYLTSLVLDVLVDCREFDVQSAIDSAVAFLISHQNPDGGFGTDSSTIFETAWAALGFSSVEALGDPYAKAVDFLLSKQDTNGSWDNSSYLTAVTLRAIQSSRADLAIETGDIIFVPPLPLEGDTVEISAIIHNLGSEPAEQVLAHFYDGDPDSLGIKIGEGTIPHIDPSGVDTLTISYYTEGKPGRHFIHVIVDPYDNIGENSEENNHAVRMLRVIGGPDLEIADEDFSFSPPYPAPGQEITLNCRVLNAGQATLTDVEVGFYDGHPDTGGVLIDSLLIIPEIPSLGYASVELKTSFAEGDHKVYVIADPNDKINEIDETNNSTYRLIQIYNWMDLAVYSWGISVSNPTPYDGDTITIGAAIFNIKENTATDVRVRFYDGNPDSGGIQIGEDFIIDTIPPGEFRSIFYDWHLWYIGGKYHYIFVVVDPDSEIAEVDETNNRASRRINILGVADYTGKSERIFTAYPNEYHPLIPEDGDTTRVYAYLFNIGTFPIRGKDIENRYLHAFLYHNHPDSGGVLIAEYYRKYYPFADDSINFYGEWNTLGCAGENIFYLFIDPEDWFSELREDNNVIKAILPVNPPTKTDLAIRADDIIFEPQVPIAGDTLLITAAVRTLRNKSAENVIVQFFDGNPSRGGTIIGTDTIPVIPPLSAANAQYYWDTEAHAGFHDIYIVVDPEDAIPEKNENNNITYAEISIRLPYEYRPKNLVADTLDSMTVFINWQPPDSEVLGYRIFRNDALLNIPFNIAPEGSASASEFYGSYIPQRAIDEDDHTYWMSNYNPDSLWFNISFSQPITFTRISIRWYREPEYLSIQILKDNNWQTVWEDSLPAGYNVVSLHPFYDLFTTDSIRLRIPQTNQNLIGIYELEIYSPNLVSDTIFIDTFLGRGEYCYYATAIDSPLAESPPSNYDTVSKGDFIPPPAPTGLTATVYGNFHVRLLWDPPPSGVFGHRIYLDGMPLLTDTTISADLKSNPEGEDYDNFLDKIYYLPSSSANHRRRLIFSRFSTEDNHDFLYLNRYPEKEIDRFTGKRDSFEYSIDPSYQRLRFVTDCAGTRSGWEISKVFIFNDVRGRSYDHYNYKAGTYIYGVTAVDGWGNESDTAAVEVVISDTLPPSPPTGLTGIPGDRKAILTWRANTEPDLLGYNIYRTDTAGPLNSEPWVDTTYTDTGLISQETYTYYVTALDYNYHESDPSDSVSVTIAMVDLAVNDDDIIHLPSHPRENFPILTSIKVMNMGFDPCDTAIISFYDGHPDTGIYLGADTISVPAFGSTLSQFEWSGEVGTHDIWVKAVPLNIQDFDTTNNMAHKPVKIFPEGAKVVMFDDGHLQFYTADSSNPSTYPDRTGAFYLFANLLEDSGYSVVTLAPGEKFNSYTLEGVDVLILHAPSLYGWTYTSPPSPAYDEDEIDAVAQFVREGGGLFLIGDHTFFQARFDDLTGKFGIYWQGGNLHRDETYATHAQTYDYFIGFFDSTHFQDHPLLEGVDRIFVNYTNVLIPANSLVPVVVTDSGMAPDNMPVMAVIPEDPIHPNSVTGKGRIFVCSDINSFDNKIIDTLAGESNYRIYKGDDEVFAVNIVKWLAEERDLRLPDPALTQKSIEIRDSLLIVGRISEVNLTIYNYGEVSISDLPFLLSLGHPDSNGMIIIDTTLSYIPPQDSISFMIHWRPAIGGIQKLYAIVDHENQLIEGSETNNLVTTRVEISEPTLPDLTVTKVKAEPNPIRQGEIATISGIIYNYGQTAPEFDVAFYLGDPDSGGTFIGSYSSTTPLEPFDSIVAEITWVPSGLEGVHKIFAVADPTNSINEENEDNNKDFTYLEIISTPITVSVSLDDTIYDPNTDVAITVKLSDLGISIWSGQLTVQVEDSLSNLTEIVDTIPITGLTKTYQNWHFMVPVEVKPAYAPIRDGIASIKINFAEVFNQLGYEGSVLDTNSIRVFEFERYGTVKDEKISRLYYHPESLSVVVWRLDGLTKLEEKRYFMIYFDIAEYGPKPASDKTLPQDIVVFYQSGRFNENPIRLIPSQANGRFGSANQNNLFNAFKGTYPVALAIADIDGDQNLDFISPMGYTNLARLYLLPDLADTSFDRGGSPLIFGGDTISFDTLEYGAQQDIEDRGLRSIRSYTRDDTSPRIIMIGKFWDINIMRPYDMMYRSLECADFNNDGYQDIIGSAARHGTYVFGDVMRQMSQHYLFLFLNNGDTTFSRYQLTQIYPKEVITDLDVADFNRDGNPDLLIITWPDPNRQYVGYAYILFGNGDGTFQQARRIGLDSITGQVLTDDFDCDGIVDILSGQQFYNPNRPKFFKGIDDTTFADPVYVDLDPPPQNWGHSLHLDHYDYNYDGYPDLVVFHHNSQSPDRFQLIYYPGNGDGTFGAGTIIDSMPLAGSTMYQHDVQPKSLHYQPRVISELGSPQEITDTLVFTLRWNTGSTPSGKYYVHAITSEYGGTIAEDTAGFIIRPQAEIYAELLTDRPSYHAQENVIITSKVKNLSQNVTYYNLTEKVSLKTPTSDTLFIGSRQIKRLGIGKQSVAEYRWQTATHPPGQYLLFSIITDESGDTLTQAQTEFEIREASGHEMQLSGTIKATPKIVSRPDNFTIRYSVTNIGNVNLDTLIIKEIIVDGLSQAILYTRIDTTSVAINQTVTHDSIFSSLSFDFGDYLLGLYAVLPDTDLTIATGGFKVVDVTPPVIIELKPDGYVRGDVLLHAEVCDSGSGVKSVKYTLDTLPYRPMPRVSGDSIHGTYEKVWSTTQGDDGEHWLKVTAKDYYANVATDSVSFIVDNTPPEIEISGVLDSTYYNTDITPVITFYDLHLDSSLILLNGVPFESGTTITEEGEYTLYAYASDLASNETDTSVFFIIDKTPPLITISGVADSTWYNHPVTPIIEITDLHLDSSYITLNGEPFQSGTTITEEGEFDLYIFAIDMASNTADTSIFFVIDTTPPYPPVMTSPPESASVDSSPITVEGFSEIHSSVTLNIGGRVYETTANEFEQFSIEDVELDTGWNLLKFTARDKANNVSDTSYYHLKLEIGIELISDKHIAKIPQILVWVHQDEEEEFVRSILDSLRVYYQFVYCHSEFEEEFRSGKYNIYLIFPYYPCQDTGRYPTEESFYADSVALDSLFSVTPETRPVLKLGHCVYRFTEELREAINRGDGFIIIRWPLFWCCYWGPFSYCDLIEITGCYPYCLLCDFDQRIYLDSSTISPPDTIPIKDEITFKIELTDGEAVGWFKKSKSQLQTPPSLRGTKQSPVGGKSRCKRYPALILNDYGKGKSVFFDFDLIASLDSITITDYQRLILASISYVLPETTEADPFVTLGTETSIENKGQACYLRVVDIIPYDIDIVVALDTGEVSAQTITWSFELPESAKKELTALLRTPDIADTFTITTEISYLKSGIYHPYDTLYLSLVIEKTCYQLIDQAIEMLDTLSLTGMEAWYRDRAIARLRTVKNRVITKRKDLLKNIKDTIGAIDLIRCIQSIDISEIRLIITKTLVCWEVRWYLW</sequence>
<dbReference type="Pfam" id="PF13517">
    <property type="entry name" value="FG-GAP_3"/>
    <property type="match status" value="1"/>
</dbReference>
<keyword evidence="1" id="KW-0732">Signal</keyword>
<dbReference type="InterPro" id="IPR008930">
    <property type="entry name" value="Terpenoid_cyclase/PrenylTrfase"/>
</dbReference>
<dbReference type="SMART" id="SM00060">
    <property type="entry name" value="FN3"/>
    <property type="match status" value="2"/>
</dbReference>
<dbReference type="PANTHER" id="PTHR46580">
    <property type="entry name" value="SENSOR KINASE-RELATED"/>
    <property type="match status" value="1"/>
</dbReference>
<gene>
    <name evidence="3" type="ORF">DRP53_06220</name>
</gene>
<dbReference type="Gene3D" id="2.60.40.10">
    <property type="entry name" value="Immunoglobulins"/>
    <property type="match status" value="8"/>
</dbReference>
<dbReference type="InterPro" id="IPR028994">
    <property type="entry name" value="Integrin_alpha_N"/>
</dbReference>
<dbReference type="Gene3D" id="2.60.120.260">
    <property type="entry name" value="Galactose-binding domain-like"/>
    <property type="match status" value="1"/>
</dbReference>
<dbReference type="InterPro" id="IPR036116">
    <property type="entry name" value="FN3_sf"/>
</dbReference>
<dbReference type="Pfam" id="PF24893">
    <property type="entry name" value="DUF7743"/>
    <property type="match status" value="1"/>
</dbReference>
<dbReference type="SUPFAM" id="SSF48239">
    <property type="entry name" value="Terpenoid cyclases/Protein prenyltransferases"/>
    <property type="match status" value="1"/>
</dbReference>
<dbReference type="Gene3D" id="1.50.10.20">
    <property type="match status" value="1"/>
</dbReference>
<dbReference type="SUPFAM" id="SSF52317">
    <property type="entry name" value="Class I glutamine amidotransferase-like"/>
    <property type="match status" value="1"/>
</dbReference>
<dbReference type="InterPro" id="IPR035914">
    <property type="entry name" value="Sperma_CUB_dom_sf"/>
</dbReference>
<dbReference type="SUPFAM" id="SSF69318">
    <property type="entry name" value="Integrin alpha N-terminal domain"/>
    <property type="match status" value="1"/>
</dbReference>
<dbReference type="PANTHER" id="PTHR46580:SF4">
    <property type="entry name" value="ATP_GTP-BINDING PROTEIN"/>
    <property type="match status" value="1"/>
</dbReference>
<dbReference type="InterPro" id="IPR000421">
    <property type="entry name" value="FA58C"/>
</dbReference>
<protein>
    <recommendedName>
        <fullName evidence="2">Fibronectin type-III domain-containing protein</fullName>
    </recommendedName>
</protein>
<feature type="domain" description="Fibronectin type-III" evidence="2">
    <location>
        <begin position="1293"/>
        <end position="1383"/>
    </location>
</feature>
<dbReference type="InterPro" id="IPR008979">
    <property type="entry name" value="Galactose-bd-like_sf"/>
</dbReference>
<dbReference type="CDD" id="cd00063">
    <property type="entry name" value="FN3"/>
    <property type="match status" value="1"/>
</dbReference>
<dbReference type="SUPFAM" id="SSF49785">
    <property type="entry name" value="Galactose-binding domain-like"/>
    <property type="match status" value="1"/>
</dbReference>
<proteinExistence type="predicted"/>
<dbReference type="InterPro" id="IPR013783">
    <property type="entry name" value="Ig-like_fold"/>
</dbReference>
<dbReference type="InterPro" id="IPR013517">
    <property type="entry name" value="FG-GAP"/>
</dbReference>
<evidence type="ECO:0000259" key="2">
    <source>
        <dbReference type="PROSITE" id="PS50853"/>
    </source>
</evidence>
<dbReference type="Proteomes" id="UP000268469">
    <property type="component" value="Unassembled WGS sequence"/>
</dbReference>
<name>A0A660SJ66_UNCW3</name>
<dbReference type="SUPFAM" id="SSF49265">
    <property type="entry name" value="Fibronectin type III"/>
    <property type="match status" value="2"/>
</dbReference>
<dbReference type="Pfam" id="PF13243">
    <property type="entry name" value="SQHop_cyclase_C"/>
    <property type="match status" value="1"/>
</dbReference>
<evidence type="ECO:0000313" key="4">
    <source>
        <dbReference type="Proteomes" id="UP000268469"/>
    </source>
</evidence>
<dbReference type="Pfam" id="PF00754">
    <property type="entry name" value="F5_F8_type_C"/>
    <property type="match status" value="1"/>
</dbReference>
<dbReference type="InterPro" id="IPR056645">
    <property type="entry name" value="DUF7743"/>
</dbReference>
<comment type="caution">
    <text evidence="3">The sequence shown here is derived from an EMBL/GenBank/DDBJ whole genome shotgun (WGS) entry which is preliminary data.</text>
</comment>
<reference evidence="3 4" key="1">
    <citation type="submission" date="2018-06" db="EMBL/GenBank/DDBJ databases">
        <title>Extensive metabolic versatility and redundancy in microbially diverse, dynamic hydrothermal sediments.</title>
        <authorList>
            <person name="Dombrowski N."/>
            <person name="Teske A."/>
            <person name="Baker B.J."/>
        </authorList>
    </citation>
    <scope>NUCLEOTIDE SEQUENCE [LARGE SCALE GENOMIC DNA]</scope>
    <source>
        <strain evidence="3">B36_G15</strain>
    </source>
</reference>
<dbReference type="InterPro" id="IPR032696">
    <property type="entry name" value="SQ_cyclase_C"/>
</dbReference>
<organism evidence="3 4">
    <name type="scientific">candidate division WOR-3 bacterium</name>
    <dbReference type="NCBI Taxonomy" id="2052148"/>
    <lineage>
        <taxon>Bacteria</taxon>
        <taxon>Bacteria division WOR-3</taxon>
    </lineage>
</organism>
<dbReference type="InterPro" id="IPR029062">
    <property type="entry name" value="Class_I_gatase-like"/>
</dbReference>
<dbReference type="InterPro" id="IPR003961">
    <property type="entry name" value="FN3_dom"/>
</dbReference>
<dbReference type="SUPFAM" id="SSF49854">
    <property type="entry name" value="Spermadhesin, CUB domain"/>
    <property type="match status" value="1"/>
</dbReference>
<dbReference type="Gene3D" id="3.40.50.880">
    <property type="match status" value="1"/>
</dbReference>
<dbReference type="Gene3D" id="2.130.10.130">
    <property type="entry name" value="Integrin alpha, N-terminal"/>
    <property type="match status" value="1"/>
</dbReference>
<evidence type="ECO:0000313" key="3">
    <source>
        <dbReference type="EMBL" id="RKX70061.1"/>
    </source>
</evidence>
<dbReference type="EMBL" id="QNBE01000053">
    <property type="protein sequence ID" value="RKX70061.1"/>
    <property type="molecule type" value="Genomic_DNA"/>
</dbReference>